<dbReference type="Gene3D" id="3.40.50.2300">
    <property type="match status" value="1"/>
</dbReference>
<evidence type="ECO:0000256" key="2">
    <source>
        <dbReference type="ARBA" id="ARBA00022777"/>
    </source>
</evidence>
<feature type="non-terminal residue" evidence="4">
    <location>
        <position position="1"/>
    </location>
</feature>
<name>X0XHX6_9ZZZZ</name>
<comment type="caution">
    <text evidence="4">The sequence shown here is derived from an EMBL/GenBank/DDBJ whole genome shotgun (WGS) entry which is preliminary data.</text>
</comment>
<evidence type="ECO:0000313" key="4">
    <source>
        <dbReference type="EMBL" id="GAG42779.1"/>
    </source>
</evidence>
<accession>X0XHX6</accession>
<protein>
    <recommendedName>
        <fullName evidence="3">GAF domain-containing protein</fullName>
    </recommendedName>
</protein>
<dbReference type="GO" id="GO:0016301">
    <property type="term" value="F:kinase activity"/>
    <property type="evidence" value="ECO:0007669"/>
    <property type="project" value="UniProtKB-KW"/>
</dbReference>
<gene>
    <name evidence="4" type="ORF">S01H1_79708</name>
</gene>
<dbReference type="Pfam" id="PF13185">
    <property type="entry name" value="GAF_2"/>
    <property type="match status" value="1"/>
</dbReference>
<dbReference type="SUPFAM" id="SSF52172">
    <property type="entry name" value="CheY-like"/>
    <property type="match status" value="1"/>
</dbReference>
<dbReference type="InterPro" id="IPR029016">
    <property type="entry name" value="GAF-like_dom_sf"/>
</dbReference>
<dbReference type="AlphaFoldDB" id="X0XHX6"/>
<dbReference type="InterPro" id="IPR003018">
    <property type="entry name" value="GAF"/>
</dbReference>
<reference evidence="4" key="1">
    <citation type="journal article" date="2014" name="Front. Microbiol.">
        <title>High frequency of phylogenetically diverse reductive dehalogenase-homologous genes in deep subseafloor sedimentary metagenomes.</title>
        <authorList>
            <person name="Kawai M."/>
            <person name="Futagami T."/>
            <person name="Toyoda A."/>
            <person name="Takaki Y."/>
            <person name="Nishi S."/>
            <person name="Hori S."/>
            <person name="Arai W."/>
            <person name="Tsubouchi T."/>
            <person name="Morono Y."/>
            <person name="Uchiyama I."/>
            <person name="Ito T."/>
            <person name="Fujiyama A."/>
            <person name="Inagaki F."/>
            <person name="Takami H."/>
        </authorList>
    </citation>
    <scope>NUCLEOTIDE SEQUENCE</scope>
    <source>
        <strain evidence="4">Expedition CK06-06</strain>
    </source>
</reference>
<proteinExistence type="predicted"/>
<sequence>SPDLTGLVLAEKVRRSDPALGIVLLGDLQSIDIASGRLGAGPQVFLSQRFTLAELERAVEDALELRRLTRDNKRLKALFPLLEISKTLMSEVELSKLFDVILEIVWTETEADGVSLMLLDEAQQELAVKAVLGPSEGLNNGKEKVGQGLAGRVAKSAEPLMLTEETSIDHPLRKEMTKMGFSSVLCLPLIVRGRVIGVLRSSKRGGSPFTHSDLELLSILCGQA</sequence>
<keyword evidence="2" id="KW-0418">Kinase</keyword>
<dbReference type="EMBL" id="BARS01053760">
    <property type="protein sequence ID" value="GAG42779.1"/>
    <property type="molecule type" value="Genomic_DNA"/>
</dbReference>
<dbReference type="InterPro" id="IPR011006">
    <property type="entry name" value="CheY-like_superfamily"/>
</dbReference>
<dbReference type="Gene3D" id="3.30.450.40">
    <property type="match status" value="1"/>
</dbReference>
<feature type="non-terminal residue" evidence="4">
    <location>
        <position position="224"/>
    </location>
</feature>
<evidence type="ECO:0000259" key="3">
    <source>
        <dbReference type="Pfam" id="PF13185"/>
    </source>
</evidence>
<keyword evidence="1" id="KW-0808">Transferase</keyword>
<dbReference type="SUPFAM" id="SSF55781">
    <property type="entry name" value="GAF domain-like"/>
    <property type="match status" value="1"/>
</dbReference>
<evidence type="ECO:0000256" key="1">
    <source>
        <dbReference type="ARBA" id="ARBA00022679"/>
    </source>
</evidence>
<feature type="domain" description="GAF" evidence="3">
    <location>
        <begin position="93"/>
        <end position="224"/>
    </location>
</feature>
<organism evidence="4">
    <name type="scientific">marine sediment metagenome</name>
    <dbReference type="NCBI Taxonomy" id="412755"/>
    <lineage>
        <taxon>unclassified sequences</taxon>
        <taxon>metagenomes</taxon>
        <taxon>ecological metagenomes</taxon>
    </lineage>
</organism>